<feature type="binding site" evidence="4">
    <location>
        <begin position="3"/>
        <end position="7"/>
    </location>
    <ligand>
        <name>ATP</name>
        <dbReference type="ChEBI" id="CHEBI:30616"/>
    </ligand>
</feature>
<dbReference type="GO" id="GO:0005524">
    <property type="term" value="F:ATP binding"/>
    <property type="evidence" value="ECO:0007669"/>
    <property type="project" value="UniProtKB-KW"/>
</dbReference>
<sequence>MLKADLRKIYKQKRSALTSIEKKELEKSIYQQIFELDFNQINNVHLFLSMQKFNEIDTKPIIDFFRKKNKKIIVSRCNFSDDSLSHFYLEENTKISLNKFGVPEPVNAEEIAATKIGLVFVPLLISDKQKFRVGYGKGFYDRFLAACRQDCKTIGLNFFNPIDKITDTHKFDVPLDKIITPK</sequence>
<evidence type="ECO:0000256" key="1">
    <source>
        <dbReference type="ARBA" id="ARBA00010638"/>
    </source>
</evidence>
<dbReference type="STRING" id="447689.BA195_09105"/>
<dbReference type="AlphaFoldDB" id="A0A1B9XZV6"/>
<comment type="similarity">
    <text evidence="1 5">Belongs to the 5-formyltetrahydrofolate cyclo-ligase family.</text>
</comment>
<keyword evidence="3 4" id="KW-0067">ATP-binding</keyword>
<dbReference type="GO" id="GO:0035999">
    <property type="term" value="P:tetrahydrofolate interconversion"/>
    <property type="evidence" value="ECO:0007669"/>
    <property type="project" value="TreeGrafter"/>
</dbReference>
<dbReference type="PANTHER" id="PTHR23407">
    <property type="entry name" value="ATPASE INHIBITOR/5-FORMYLTETRAHYDROFOLATE CYCLO-LIGASE"/>
    <property type="match status" value="1"/>
</dbReference>
<keyword evidence="7" id="KW-1185">Reference proteome</keyword>
<dbReference type="NCBIfam" id="TIGR02727">
    <property type="entry name" value="MTHFS_bact"/>
    <property type="match status" value="1"/>
</dbReference>
<comment type="catalytic activity">
    <reaction evidence="5">
        <text>(6S)-5-formyl-5,6,7,8-tetrahydrofolate + ATP = (6R)-5,10-methenyltetrahydrofolate + ADP + phosphate</text>
        <dbReference type="Rhea" id="RHEA:10488"/>
        <dbReference type="ChEBI" id="CHEBI:30616"/>
        <dbReference type="ChEBI" id="CHEBI:43474"/>
        <dbReference type="ChEBI" id="CHEBI:57455"/>
        <dbReference type="ChEBI" id="CHEBI:57457"/>
        <dbReference type="ChEBI" id="CHEBI:456216"/>
        <dbReference type="EC" id="6.3.3.2"/>
    </reaction>
</comment>
<evidence type="ECO:0000256" key="2">
    <source>
        <dbReference type="ARBA" id="ARBA00022741"/>
    </source>
</evidence>
<dbReference type="EMBL" id="MAKX01000002">
    <property type="protein sequence ID" value="OCK43039.1"/>
    <property type="molecule type" value="Genomic_DNA"/>
</dbReference>
<dbReference type="EC" id="6.3.3.2" evidence="5"/>
<feature type="binding site" evidence="4">
    <location>
        <position position="55"/>
    </location>
    <ligand>
        <name>substrate</name>
    </ligand>
</feature>
<dbReference type="InterPro" id="IPR002698">
    <property type="entry name" value="FTHF_cligase"/>
</dbReference>
<dbReference type="GO" id="GO:0046872">
    <property type="term" value="F:metal ion binding"/>
    <property type="evidence" value="ECO:0007669"/>
    <property type="project" value="UniProtKB-KW"/>
</dbReference>
<feature type="binding site" evidence="4">
    <location>
        <position position="48"/>
    </location>
    <ligand>
        <name>substrate</name>
    </ligand>
</feature>
<dbReference type="Gene3D" id="3.40.50.10420">
    <property type="entry name" value="NagB/RpiA/CoA transferase-like"/>
    <property type="match status" value="1"/>
</dbReference>
<dbReference type="PIRSF" id="PIRSF006806">
    <property type="entry name" value="FTHF_cligase"/>
    <property type="match status" value="1"/>
</dbReference>
<keyword evidence="2 4" id="KW-0547">Nucleotide-binding</keyword>
<reference evidence="6 7" key="1">
    <citation type="submission" date="2016-06" db="EMBL/GenBank/DDBJ databases">
        <title>Draft Genome Sequence of Tenacibaculum soleae UCD-KL19.</title>
        <authorList>
            <person name="Eisen J.A."/>
            <person name="Coil D.A."/>
            <person name="Lujan K.M."/>
        </authorList>
    </citation>
    <scope>NUCLEOTIDE SEQUENCE [LARGE SCALE GENOMIC DNA]</scope>
    <source>
        <strain evidence="6 7">UCD-KL19</strain>
    </source>
</reference>
<accession>A0A1B9XZV6</accession>
<protein>
    <recommendedName>
        <fullName evidence="5">5-formyltetrahydrofolate cyclo-ligase</fullName>
        <ecNumber evidence="5">6.3.3.2</ecNumber>
    </recommendedName>
</protein>
<dbReference type="GO" id="GO:0030272">
    <property type="term" value="F:5-formyltetrahydrofolate cyclo-ligase activity"/>
    <property type="evidence" value="ECO:0007669"/>
    <property type="project" value="UniProtKB-EC"/>
</dbReference>
<comment type="caution">
    <text evidence="6">The sequence shown here is derived from an EMBL/GenBank/DDBJ whole genome shotgun (WGS) entry which is preliminary data.</text>
</comment>
<evidence type="ECO:0000256" key="4">
    <source>
        <dbReference type="PIRSR" id="PIRSR006806-1"/>
    </source>
</evidence>
<comment type="cofactor">
    <cofactor evidence="5">
        <name>Mg(2+)</name>
        <dbReference type="ChEBI" id="CHEBI:18420"/>
    </cofactor>
</comment>
<dbReference type="Pfam" id="PF01812">
    <property type="entry name" value="5-FTHF_cyc-lig"/>
    <property type="match status" value="1"/>
</dbReference>
<evidence type="ECO:0000256" key="5">
    <source>
        <dbReference type="RuleBase" id="RU361279"/>
    </source>
</evidence>
<dbReference type="InterPro" id="IPR024185">
    <property type="entry name" value="FTHF_cligase-like_sf"/>
</dbReference>
<dbReference type="RefSeq" id="WP_068704668.1">
    <property type="nucleotide sequence ID" value="NZ_MAKX01000002.1"/>
</dbReference>
<proteinExistence type="inferred from homology"/>
<gene>
    <name evidence="6" type="ORF">BA195_09105</name>
</gene>
<keyword evidence="5" id="KW-0479">Metal-binding</keyword>
<evidence type="ECO:0000256" key="3">
    <source>
        <dbReference type="ARBA" id="ARBA00022840"/>
    </source>
</evidence>
<keyword evidence="6" id="KW-0436">Ligase</keyword>
<keyword evidence="5" id="KW-0460">Magnesium</keyword>
<evidence type="ECO:0000313" key="7">
    <source>
        <dbReference type="Proteomes" id="UP000093186"/>
    </source>
</evidence>
<dbReference type="OrthoDB" id="9801938at2"/>
<organism evidence="6 7">
    <name type="scientific">Tenacibaculum soleae</name>
    <dbReference type="NCBI Taxonomy" id="447689"/>
    <lineage>
        <taxon>Bacteria</taxon>
        <taxon>Pseudomonadati</taxon>
        <taxon>Bacteroidota</taxon>
        <taxon>Flavobacteriia</taxon>
        <taxon>Flavobacteriales</taxon>
        <taxon>Flavobacteriaceae</taxon>
        <taxon>Tenacibaculum</taxon>
    </lineage>
</organism>
<feature type="binding site" evidence="4">
    <location>
        <begin position="132"/>
        <end position="140"/>
    </location>
    <ligand>
        <name>ATP</name>
        <dbReference type="ChEBI" id="CHEBI:30616"/>
    </ligand>
</feature>
<dbReference type="PANTHER" id="PTHR23407:SF1">
    <property type="entry name" value="5-FORMYLTETRAHYDROFOLATE CYCLO-LIGASE"/>
    <property type="match status" value="1"/>
</dbReference>
<dbReference type="InterPro" id="IPR037171">
    <property type="entry name" value="NagB/RpiA_transferase-like"/>
</dbReference>
<dbReference type="Proteomes" id="UP000093186">
    <property type="component" value="Unassembled WGS sequence"/>
</dbReference>
<dbReference type="GO" id="GO:0009396">
    <property type="term" value="P:folic acid-containing compound biosynthetic process"/>
    <property type="evidence" value="ECO:0007669"/>
    <property type="project" value="TreeGrafter"/>
</dbReference>
<name>A0A1B9XZV6_9FLAO</name>
<evidence type="ECO:0000313" key="6">
    <source>
        <dbReference type="EMBL" id="OCK43039.1"/>
    </source>
</evidence>
<dbReference type="SUPFAM" id="SSF100950">
    <property type="entry name" value="NagB/RpiA/CoA transferase-like"/>
    <property type="match status" value="1"/>
</dbReference>